<dbReference type="Proteomes" id="UP001201812">
    <property type="component" value="Unassembled WGS sequence"/>
</dbReference>
<comment type="caution">
    <text evidence="1">The sequence shown here is derived from an EMBL/GenBank/DDBJ whole genome shotgun (WGS) entry which is preliminary data.</text>
</comment>
<accession>A0AAD4MFP5</accession>
<organism evidence="1 2">
    <name type="scientific">Ditylenchus destructor</name>
    <dbReference type="NCBI Taxonomy" id="166010"/>
    <lineage>
        <taxon>Eukaryota</taxon>
        <taxon>Metazoa</taxon>
        <taxon>Ecdysozoa</taxon>
        <taxon>Nematoda</taxon>
        <taxon>Chromadorea</taxon>
        <taxon>Rhabditida</taxon>
        <taxon>Tylenchina</taxon>
        <taxon>Tylenchomorpha</taxon>
        <taxon>Sphaerularioidea</taxon>
        <taxon>Anguinidae</taxon>
        <taxon>Anguininae</taxon>
        <taxon>Ditylenchus</taxon>
    </lineage>
</organism>
<protein>
    <submittedName>
        <fullName evidence="1">Uncharacterized protein</fullName>
    </submittedName>
</protein>
<sequence>MGWPTKCPGNKCPYAVKDVAAPGPGQKYIMNVSLHYKYFGSNSGEPDNRLAWSRVFTVAQAGENTVNLKYDAGVPNLLRG</sequence>
<keyword evidence="2" id="KW-1185">Reference proteome</keyword>
<gene>
    <name evidence="1" type="ORF">DdX_22488</name>
</gene>
<reference evidence="1" key="1">
    <citation type="submission" date="2022-01" db="EMBL/GenBank/DDBJ databases">
        <title>Genome Sequence Resource for Two Populations of Ditylenchus destructor, the Migratory Endoparasitic Phytonematode.</title>
        <authorList>
            <person name="Zhang H."/>
            <person name="Lin R."/>
            <person name="Xie B."/>
        </authorList>
    </citation>
    <scope>NUCLEOTIDE SEQUENCE</scope>
    <source>
        <strain evidence="1">BazhouSP</strain>
    </source>
</reference>
<proteinExistence type="predicted"/>
<dbReference type="AlphaFoldDB" id="A0AAD4MFP5"/>
<evidence type="ECO:0000313" key="1">
    <source>
        <dbReference type="EMBL" id="KAI1690419.1"/>
    </source>
</evidence>
<name>A0AAD4MFP5_9BILA</name>
<dbReference type="EMBL" id="JAKKPZ010001224">
    <property type="protein sequence ID" value="KAI1690419.1"/>
    <property type="molecule type" value="Genomic_DNA"/>
</dbReference>
<evidence type="ECO:0000313" key="2">
    <source>
        <dbReference type="Proteomes" id="UP001201812"/>
    </source>
</evidence>